<dbReference type="CDD" id="cd09159">
    <property type="entry name" value="PLDc_ybhO_like_2"/>
    <property type="match status" value="1"/>
</dbReference>
<name>A0A2U2J205_9SPHN</name>
<dbReference type="InterPro" id="IPR001736">
    <property type="entry name" value="PLipase_D/transphosphatidylase"/>
</dbReference>
<proteinExistence type="predicted"/>
<protein>
    <recommendedName>
        <fullName evidence="3">Phospholipase D</fullName>
    </recommendedName>
    <alternativeName>
        <fullName evidence="5">Choline phosphatase</fullName>
    </alternativeName>
</protein>
<accession>A0A2U2J205</accession>
<evidence type="ECO:0000256" key="4">
    <source>
        <dbReference type="ARBA" id="ARBA00022525"/>
    </source>
</evidence>
<dbReference type="Gene3D" id="3.30.870.10">
    <property type="entry name" value="Endonuclease Chain A"/>
    <property type="match status" value="2"/>
</dbReference>
<dbReference type="PANTHER" id="PTHR21248:SF12">
    <property type="entry name" value="CARDIOLIPIN SYNTHASE C"/>
    <property type="match status" value="1"/>
</dbReference>
<dbReference type="Pfam" id="PF13091">
    <property type="entry name" value="PLDc_2"/>
    <property type="match status" value="2"/>
</dbReference>
<evidence type="ECO:0000256" key="3">
    <source>
        <dbReference type="ARBA" id="ARBA00018392"/>
    </source>
</evidence>
<dbReference type="SMART" id="SM00155">
    <property type="entry name" value="PLDc"/>
    <property type="match status" value="2"/>
</dbReference>
<dbReference type="GO" id="GO:0032049">
    <property type="term" value="P:cardiolipin biosynthetic process"/>
    <property type="evidence" value="ECO:0007669"/>
    <property type="project" value="UniProtKB-ARBA"/>
</dbReference>
<reference evidence="7 8" key="1">
    <citation type="submission" date="2018-05" db="EMBL/GenBank/DDBJ databases">
        <title>Genome of Sphingosinicella humi QZX222.</title>
        <authorList>
            <person name="Qiao Z."/>
            <person name="Wang G."/>
        </authorList>
    </citation>
    <scope>NUCLEOTIDE SEQUENCE [LARGE SCALE GENOMIC DNA]</scope>
    <source>
        <strain evidence="7 8">QZX222</strain>
    </source>
</reference>
<dbReference type="RefSeq" id="WP_109270509.1">
    <property type="nucleotide sequence ID" value="NZ_QFFF01000001.1"/>
</dbReference>
<comment type="caution">
    <text evidence="7">The sequence shown here is derived from an EMBL/GenBank/DDBJ whole genome shotgun (WGS) entry which is preliminary data.</text>
</comment>
<evidence type="ECO:0000259" key="6">
    <source>
        <dbReference type="PROSITE" id="PS50035"/>
    </source>
</evidence>
<dbReference type="GO" id="GO:0005576">
    <property type="term" value="C:extracellular region"/>
    <property type="evidence" value="ECO:0007669"/>
    <property type="project" value="UniProtKB-SubCell"/>
</dbReference>
<dbReference type="InterPro" id="IPR025202">
    <property type="entry name" value="PLD-like_dom"/>
</dbReference>
<keyword evidence="8" id="KW-1185">Reference proteome</keyword>
<comment type="subcellular location">
    <subcellularLocation>
        <location evidence="2">Secreted</location>
    </subcellularLocation>
</comment>
<dbReference type="EMBL" id="QFFF01000001">
    <property type="protein sequence ID" value="PWG02370.1"/>
    <property type="molecule type" value="Genomic_DNA"/>
</dbReference>
<dbReference type="GO" id="GO:0030572">
    <property type="term" value="F:phosphatidyltransferase activity"/>
    <property type="evidence" value="ECO:0007669"/>
    <property type="project" value="UniProtKB-ARBA"/>
</dbReference>
<comment type="function">
    <text evidence="1">Could be a virulence factor.</text>
</comment>
<dbReference type="CDD" id="cd09110">
    <property type="entry name" value="PLDc_CLS_1"/>
    <property type="match status" value="1"/>
</dbReference>
<evidence type="ECO:0000256" key="1">
    <source>
        <dbReference type="ARBA" id="ARBA00003145"/>
    </source>
</evidence>
<evidence type="ECO:0000256" key="5">
    <source>
        <dbReference type="ARBA" id="ARBA00029594"/>
    </source>
</evidence>
<organism evidence="7 8">
    <name type="scientific">Allosphingosinicella humi</name>
    <dbReference type="NCBI Taxonomy" id="2068657"/>
    <lineage>
        <taxon>Bacteria</taxon>
        <taxon>Pseudomonadati</taxon>
        <taxon>Pseudomonadota</taxon>
        <taxon>Alphaproteobacteria</taxon>
        <taxon>Sphingomonadales</taxon>
        <taxon>Sphingomonadaceae</taxon>
        <taxon>Allosphingosinicella</taxon>
    </lineage>
</organism>
<evidence type="ECO:0000313" key="8">
    <source>
        <dbReference type="Proteomes" id="UP000245916"/>
    </source>
</evidence>
<dbReference type="PANTHER" id="PTHR21248">
    <property type="entry name" value="CARDIOLIPIN SYNTHASE"/>
    <property type="match status" value="1"/>
</dbReference>
<dbReference type="OrthoDB" id="9814092at2"/>
<evidence type="ECO:0000313" key="7">
    <source>
        <dbReference type="EMBL" id="PWG02370.1"/>
    </source>
</evidence>
<keyword evidence="4" id="KW-0964">Secreted</keyword>
<evidence type="ECO:0000256" key="2">
    <source>
        <dbReference type="ARBA" id="ARBA00004613"/>
    </source>
</evidence>
<feature type="domain" description="PLD phosphodiesterase" evidence="6">
    <location>
        <begin position="114"/>
        <end position="141"/>
    </location>
</feature>
<dbReference type="SUPFAM" id="SSF56024">
    <property type="entry name" value="Phospholipase D/nuclease"/>
    <property type="match status" value="2"/>
</dbReference>
<feature type="domain" description="PLD phosphodiesterase" evidence="6">
    <location>
        <begin position="289"/>
        <end position="315"/>
    </location>
</feature>
<gene>
    <name evidence="7" type="ORF">DF286_05450</name>
</gene>
<dbReference type="Proteomes" id="UP000245916">
    <property type="component" value="Unassembled WGS sequence"/>
</dbReference>
<dbReference type="PROSITE" id="PS50035">
    <property type="entry name" value="PLD"/>
    <property type="match status" value="2"/>
</dbReference>
<dbReference type="AlphaFoldDB" id="A0A2U2J205"/>
<sequence length="393" mass="44571">MADASPRKSAPAPTATVADNRLTLLIDGPERLEALIALIDGAKESLRILYYIFCADESGRRVRDALVAAANRGVKVSLLIDGFGSDNAQADFFAPLIETNCEFCRFSPRFGRRYLLRNHQKLALADGRRVIIGGFNVSDDYFGTVESGAWRDLGLEVEGDDIHCLVGYFDSLFRWTKDPDGKIRDLRRMLHKHSETDGKLHWLFGGPTRRLSPWARAVRRDMNRAERLDMVAAYFAPNPALLRRTANVGRRGRARLLTASKSDNRATIAAARHSYSLLLKRGVEIYEYQPTKLHTKLFVLDDVVHIGSANFDMRSLFLNLEMMLRIEDKGFADLMRRYVDGELEQSVRITMEGHAAQRTWFNRIRWGIGYFLVAIADYSISHRLNFGDEPTPS</sequence>